<name>A0ABR1UI56_9PEZI</name>
<dbReference type="InterPro" id="IPR045518">
    <property type="entry name" value="2EXR"/>
</dbReference>
<gene>
    <name evidence="2" type="ORF">PG994_009031</name>
</gene>
<sequence>MANNFVARPGANSNPSTFHRFPILPPELRLTIWEQAFLEIAKECPRDWELLLRDAQDGGAVVVNSDRRDTPVAAGPSRDLYVMDLRMASREANYCFTTYA</sequence>
<proteinExistence type="predicted"/>
<dbReference type="GeneID" id="92093503"/>
<feature type="domain" description="2EXR" evidence="1">
    <location>
        <begin position="18"/>
        <end position="50"/>
    </location>
</feature>
<dbReference type="Pfam" id="PF20150">
    <property type="entry name" value="2EXR"/>
    <property type="match status" value="1"/>
</dbReference>
<accession>A0ABR1UI56</accession>
<dbReference type="RefSeq" id="XP_066714029.1">
    <property type="nucleotide sequence ID" value="XM_066860440.1"/>
</dbReference>
<dbReference type="EMBL" id="JAQQWL010000009">
    <property type="protein sequence ID" value="KAK8058583.1"/>
    <property type="molecule type" value="Genomic_DNA"/>
</dbReference>
<organism evidence="2 3">
    <name type="scientific">Apiospora phragmitis</name>
    <dbReference type="NCBI Taxonomy" id="2905665"/>
    <lineage>
        <taxon>Eukaryota</taxon>
        <taxon>Fungi</taxon>
        <taxon>Dikarya</taxon>
        <taxon>Ascomycota</taxon>
        <taxon>Pezizomycotina</taxon>
        <taxon>Sordariomycetes</taxon>
        <taxon>Xylariomycetidae</taxon>
        <taxon>Amphisphaeriales</taxon>
        <taxon>Apiosporaceae</taxon>
        <taxon>Apiospora</taxon>
    </lineage>
</organism>
<evidence type="ECO:0000313" key="2">
    <source>
        <dbReference type="EMBL" id="KAK8058583.1"/>
    </source>
</evidence>
<protein>
    <recommendedName>
        <fullName evidence="1">2EXR domain-containing protein</fullName>
    </recommendedName>
</protein>
<dbReference type="Proteomes" id="UP001480595">
    <property type="component" value="Unassembled WGS sequence"/>
</dbReference>
<evidence type="ECO:0000313" key="3">
    <source>
        <dbReference type="Proteomes" id="UP001480595"/>
    </source>
</evidence>
<comment type="caution">
    <text evidence="2">The sequence shown here is derived from an EMBL/GenBank/DDBJ whole genome shotgun (WGS) entry which is preliminary data.</text>
</comment>
<reference evidence="2 3" key="1">
    <citation type="submission" date="2023-01" db="EMBL/GenBank/DDBJ databases">
        <title>Analysis of 21 Apiospora genomes using comparative genomics revels a genus with tremendous synthesis potential of carbohydrate active enzymes and secondary metabolites.</title>
        <authorList>
            <person name="Sorensen T."/>
        </authorList>
    </citation>
    <scope>NUCLEOTIDE SEQUENCE [LARGE SCALE GENOMIC DNA]</scope>
    <source>
        <strain evidence="2 3">CBS 135458</strain>
    </source>
</reference>
<evidence type="ECO:0000259" key="1">
    <source>
        <dbReference type="Pfam" id="PF20150"/>
    </source>
</evidence>
<keyword evidence="3" id="KW-1185">Reference proteome</keyword>